<feature type="compositionally biased region" description="Basic and acidic residues" evidence="1">
    <location>
        <begin position="111"/>
        <end position="120"/>
    </location>
</feature>
<gene>
    <name evidence="2" type="ORF">SKAU_G00356380</name>
</gene>
<sequence>MKRSAGTSMFVSTILENNSRGVRKHICFASAASPEERFKRKSVSAKTTAAQLLASRGKTGRVWLLAEAGVRSGREDRDQNDARPKGVSRRTGILGFSRPRDRELEVLEELTHTRSYDDSRPASGPGTGPAGIRGQRGSGNDLLLTLWTGQPRDMISDDRRHLLSAERLALLTAHSPAQFLRFPHWKDS</sequence>
<keyword evidence="3" id="KW-1185">Reference proteome</keyword>
<dbReference type="Proteomes" id="UP001152622">
    <property type="component" value="Chromosome 17"/>
</dbReference>
<feature type="region of interest" description="Disordered" evidence="1">
    <location>
        <begin position="73"/>
        <end position="94"/>
    </location>
</feature>
<evidence type="ECO:0000313" key="2">
    <source>
        <dbReference type="EMBL" id="KAJ8338852.1"/>
    </source>
</evidence>
<proteinExistence type="predicted"/>
<evidence type="ECO:0000256" key="1">
    <source>
        <dbReference type="SAM" id="MobiDB-lite"/>
    </source>
</evidence>
<dbReference type="EMBL" id="JAINUF010000017">
    <property type="protein sequence ID" value="KAJ8338852.1"/>
    <property type="molecule type" value="Genomic_DNA"/>
</dbReference>
<evidence type="ECO:0000313" key="3">
    <source>
        <dbReference type="Proteomes" id="UP001152622"/>
    </source>
</evidence>
<accession>A0A9Q1IGG7</accession>
<organism evidence="2 3">
    <name type="scientific">Synaphobranchus kaupii</name>
    <name type="common">Kaup's arrowtooth eel</name>
    <dbReference type="NCBI Taxonomy" id="118154"/>
    <lineage>
        <taxon>Eukaryota</taxon>
        <taxon>Metazoa</taxon>
        <taxon>Chordata</taxon>
        <taxon>Craniata</taxon>
        <taxon>Vertebrata</taxon>
        <taxon>Euteleostomi</taxon>
        <taxon>Actinopterygii</taxon>
        <taxon>Neopterygii</taxon>
        <taxon>Teleostei</taxon>
        <taxon>Anguilliformes</taxon>
        <taxon>Synaphobranchidae</taxon>
        <taxon>Synaphobranchus</taxon>
    </lineage>
</organism>
<feature type="region of interest" description="Disordered" evidence="1">
    <location>
        <begin position="111"/>
        <end position="137"/>
    </location>
</feature>
<name>A0A9Q1IGG7_SYNKA</name>
<reference evidence="2" key="1">
    <citation type="journal article" date="2023" name="Science">
        <title>Genome structures resolve the early diversification of teleost fishes.</title>
        <authorList>
            <person name="Parey E."/>
            <person name="Louis A."/>
            <person name="Montfort J."/>
            <person name="Bouchez O."/>
            <person name="Roques C."/>
            <person name="Iampietro C."/>
            <person name="Lluch J."/>
            <person name="Castinel A."/>
            <person name="Donnadieu C."/>
            <person name="Desvignes T."/>
            <person name="Floi Bucao C."/>
            <person name="Jouanno E."/>
            <person name="Wen M."/>
            <person name="Mejri S."/>
            <person name="Dirks R."/>
            <person name="Jansen H."/>
            <person name="Henkel C."/>
            <person name="Chen W.J."/>
            <person name="Zahm M."/>
            <person name="Cabau C."/>
            <person name="Klopp C."/>
            <person name="Thompson A.W."/>
            <person name="Robinson-Rechavi M."/>
            <person name="Braasch I."/>
            <person name="Lecointre G."/>
            <person name="Bobe J."/>
            <person name="Postlethwait J.H."/>
            <person name="Berthelot C."/>
            <person name="Roest Crollius H."/>
            <person name="Guiguen Y."/>
        </authorList>
    </citation>
    <scope>NUCLEOTIDE SEQUENCE</scope>
    <source>
        <strain evidence="2">WJC10195</strain>
    </source>
</reference>
<dbReference type="AlphaFoldDB" id="A0A9Q1IGG7"/>
<feature type="compositionally biased region" description="Basic and acidic residues" evidence="1">
    <location>
        <begin position="73"/>
        <end position="84"/>
    </location>
</feature>
<feature type="compositionally biased region" description="Gly residues" evidence="1">
    <location>
        <begin position="125"/>
        <end position="137"/>
    </location>
</feature>
<protein>
    <submittedName>
        <fullName evidence="2">Uncharacterized protein</fullName>
    </submittedName>
</protein>
<comment type="caution">
    <text evidence="2">The sequence shown here is derived from an EMBL/GenBank/DDBJ whole genome shotgun (WGS) entry which is preliminary data.</text>
</comment>